<evidence type="ECO:0000256" key="8">
    <source>
        <dbReference type="ARBA" id="ARBA00022989"/>
    </source>
</evidence>
<evidence type="ECO:0000256" key="2">
    <source>
        <dbReference type="ARBA" id="ARBA00007448"/>
    </source>
</evidence>
<keyword evidence="10" id="KW-0472">Membrane</keyword>
<protein>
    <submittedName>
        <fullName evidence="17">P-loop containing nucleoside triphosphate hydrolase protein</fullName>
    </submittedName>
</protein>
<dbReference type="Pfam" id="PF08740">
    <property type="entry name" value="BCS1_N"/>
    <property type="match status" value="2"/>
</dbReference>
<dbReference type="AlphaFoldDB" id="A0AAW0CYR6"/>
<evidence type="ECO:0000313" key="17">
    <source>
        <dbReference type="EMBL" id="KAK7045086.1"/>
    </source>
</evidence>
<dbReference type="GO" id="GO:0005743">
    <property type="term" value="C:mitochondrial inner membrane"/>
    <property type="evidence" value="ECO:0007669"/>
    <property type="project" value="UniProtKB-SubCell"/>
</dbReference>
<feature type="coiled-coil region" evidence="13">
    <location>
        <begin position="628"/>
        <end position="665"/>
    </location>
</feature>
<keyword evidence="4 12" id="KW-0547">Nucleotide-binding</keyword>
<comment type="similarity">
    <text evidence="2">Belongs to the AAA ATPase family. BCS1 subfamily.</text>
</comment>
<proteinExistence type="inferred from homology"/>
<dbReference type="SMART" id="SM00382">
    <property type="entry name" value="AAA"/>
    <property type="match status" value="1"/>
</dbReference>
<keyword evidence="3" id="KW-0812">Transmembrane</keyword>
<dbReference type="InterPro" id="IPR057495">
    <property type="entry name" value="AAA_lid_BCS1"/>
</dbReference>
<evidence type="ECO:0000256" key="5">
    <source>
        <dbReference type="ARBA" id="ARBA00022792"/>
    </source>
</evidence>
<dbReference type="PROSITE" id="PS00674">
    <property type="entry name" value="AAA"/>
    <property type="match status" value="1"/>
</dbReference>
<name>A0AAW0CYR6_9AGAR</name>
<dbReference type="SMART" id="SM01024">
    <property type="entry name" value="BCS1_N"/>
    <property type="match status" value="1"/>
</dbReference>
<evidence type="ECO:0000256" key="7">
    <source>
        <dbReference type="ARBA" id="ARBA00022840"/>
    </source>
</evidence>
<evidence type="ECO:0000259" key="15">
    <source>
        <dbReference type="SMART" id="SM00382"/>
    </source>
</evidence>
<evidence type="ECO:0000259" key="16">
    <source>
        <dbReference type="SMART" id="SM01024"/>
    </source>
</evidence>
<feature type="region of interest" description="Disordered" evidence="14">
    <location>
        <begin position="563"/>
        <end position="586"/>
    </location>
</feature>
<comment type="caution">
    <text evidence="17">The sequence shown here is derived from an EMBL/GenBank/DDBJ whole genome shotgun (WGS) entry which is preliminary data.</text>
</comment>
<keyword evidence="5" id="KW-0999">Mitochondrion inner membrane</keyword>
<dbReference type="Pfam" id="PF25426">
    <property type="entry name" value="AAA_lid_BCS1"/>
    <property type="match status" value="1"/>
</dbReference>
<gene>
    <name evidence="17" type="ORF">R3P38DRAFT_2882527</name>
</gene>
<comment type="subcellular location">
    <subcellularLocation>
        <location evidence="1">Mitochondrion inner membrane</location>
        <topology evidence="1">Single-pass membrane protein</topology>
    </subcellularLocation>
</comment>
<dbReference type="InterPro" id="IPR003960">
    <property type="entry name" value="ATPase_AAA_CS"/>
</dbReference>
<keyword evidence="18" id="KW-1185">Reference proteome</keyword>
<dbReference type="Gene3D" id="3.40.50.300">
    <property type="entry name" value="P-loop containing nucleotide triphosphate hydrolases"/>
    <property type="match status" value="1"/>
</dbReference>
<evidence type="ECO:0000256" key="11">
    <source>
        <dbReference type="ARBA" id="ARBA00048778"/>
    </source>
</evidence>
<dbReference type="EMBL" id="JAWWNJ010000011">
    <property type="protein sequence ID" value="KAK7045086.1"/>
    <property type="molecule type" value="Genomic_DNA"/>
</dbReference>
<dbReference type="InterPro" id="IPR014851">
    <property type="entry name" value="BCS1_N"/>
</dbReference>
<dbReference type="InterPro" id="IPR027417">
    <property type="entry name" value="P-loop_NTPase"/>
</dbReference>
<organism evidence="17 18">
    <name type="scientific">Favolaschia claudopus</name>
    <dbReference type="NCBI Taxonomy" id="2862362"/>
    <lineage>
        <taxon>Eukaryota</taxon>
        <taxon>Fungi</taxon>
        <taxon>Dikarya</taxon>
        <taxon>Basidiomycota</taxon>
        <taxon>Agaricomycotina</taxon>
        <taxon>Agaricomycetes</taxon>
        <taxon>Agaricomycetidae</taxon>
        <taxon>Agaricales</taxon>
        <taxon>Marasmiineae</taxon>
        <taxon>Mycenaceae</taxon>
        <taxon>Favolaschia</taxon>
    </lineage>
</organism>
<evidence type="ECO:0000256" key="4">
    <source>
        <dbReference type="ARBA" id="ARBA00022741"/>
    </source>
</evidence>
<evidence type="ECO:0000256" key="14">
    <source>
        <dbReference type="SAM" id="MobiDB-lite"/>
    </source>
</evidence>
<dbReference type="Proteomes" id="UP001362999">
    <property type="component" value="Unassembled WGS sequence"/>
</dbReference>
<evidence type="ECO:0000313" key="18">
    <source>
        <dbReference type="Proteomes" id="UP001362999"/>
    </source>
</evidence>
<keyword evidence="6 17" id="KW-0378">Hydrolase</keyword>
<evidence type="ECO:0000256" key="3">
    <source>
        <dbReference type="ARBA" id="ARBA00022692"/>
    </source>
</evidence>
<keyword evidence="8" id="KW-1133">Transmembrane helix</keyword>
<dbReference type="InterPro" id="IPR003593">
    <property type="entry name" value="AAA+_ATPase"/>
</dbReference>
<dbReference type="SUPFAM" id="SSF52540">
    <property type="entry name" value="P-loop containing nucleoside triphosphate hydrolases"/>
    <property type="match status" value="1"/>
</dbReference>
<reference evidence="17 18" key="1">
    <citation type="journal article" date="2024" name="J Genomics">
        <title>Draft genome sequencing and assembly of Favolaschia claudopus CIRM-BRFM 2984 isolated from oak limbs.</title>
        <authorList>
            <person name="Navarro D."/>
            <person name="Drula E."/>
            <person name="Chaduli D."/>
            <person name="Cazenave R."/>
            <person name="Ahrendt S."/>
            <person name="Wang J."/>
            <person name="Lipzen A."/>
            <person name="Daum C."/>
            <person name="Barry K."/>
            <person name="Grigoriev I.V."/>
            <person name="Favel A."/>
            <person name="Rosso M.N."/>
            <person name="Martin F."/>
        </authorList>
    </citation>
    <scope>NUCLEOTIDE SEQUENCE [LARGE SCALE GENOMIC DNA]</scope>
    <source>
        <strain evidence="17 18">CIRM-BRFM 2984</strain>
    </source>
</reference>
<keyword evidence="13" id="KW-0175">Coiled coil</keyword>
<keyword evidence="9" id="KW-0496">Mitochondrion</keyword>
<evidence type="ECO:0000256" key="9">
    <source>
        <dbReference type="ARBA" id="ARBA00023128"/>
    </source>
</evidence>
<evidence type="ECO:0000256" key="12">
    <source>
        <dbReference type="RuleBase" id="RU003651"/>
    </source>
</evidence>
<evidence type="ECO:0000256" key="13">
    <source>
        <dbReference type="SAM" id="Coils"/>
    </source>
</evidence>
<comment type="catalytic activity">
    <reaction evidence="11">
        <text>ATP + H2O = ADP + phosphate + H(+)</text>
        <dbReference type="Rhea" id="RHEA:13065"/>
        <dbReference type="ChEBI" id="CHEBI:15377"/>
        <dbReference type="ChEBI" id="CHEBI:15378"/>
        <dbReference type="ChEBI" id="CHEBI:30616"/>
        <dbReference type="ChEBI" id="CHEBI:43474"/>
        <dbReference type="ChEBI" id="CHEBI:456216"/>
    </reaction>
    <physiologicalReaction direction="left-to-right" evidence="11">
        <dbReference type="Rhea" id="RHEA:13066"/>
    </physiologicalReaction>
</comment>
<dbReference type="GO" id="GO:0005524">
    <property type="term" value="F:ATP binding"/>
    <property type="evidence" value="ECO:0007669"/>
    <property type="project" value="UniProtKB-KW"/>
</dbReference>
<sequence>MFEATSFLLFAASALVFSSYGTSLLTSVVSFVKTTSTNPQVAELFRFIFLGTIVEAGRRLGDTISRFGTSLFMVKAEFATNDFAYDWVLHYLEHHRVWNESRSFKVVGRNAASRPNASSALGKVDGHPDAIYEPSSLTPSIFKWRGYWISVNKSVAGFSHYDTGEEIGGTLHISIWSRKRQILDDFVHAARRCYINSKVLPRKVDRNTENSGALITAVFPQGDSAHDWILAFLKSANVLQDNLDYTISTKQSDLIWGNGPKDTVRYMPAHDTKQRYLFTSENTGRSTWLQVVVTPGETRWNSSNPVGGSVNITLYSSDKTVLADLIDTAREKYLENGVSNVTVHLTDNRGAWAKTITKSRRALSTLILPTDIKETIVADAKQFLESEEWYTEAGIPHRRGYLLYGEPGTGKSTTIHILAGELGLEIYFISLANPGIDDYSLGKLISDTPSRCILLIEDIDCAFPSRGEDEEDVQAEPILDKSGKVIGGTTQTPPRSAVTLSGLLNVLDSVSSEEGRLTFATTNHIENLDSALIRAGRFDVKIEYKFADAVQIEQVFKRFYPTATSSKSSPSFSADDTPPAASLPPRYTQNTVNQYAVEFAKIIPASTYSIAQIQGYLLTKKINPAGAVKDAEKWLKSQEEEKRAMKELKQKRKAERARRLQLTLAMAKPDTAAVAVPVVKSMVNGNDQSALGKAS</sequence>
<dbReference type="InterPro" id="IPR003959">
    <property type="entry name" value="ATPase_AAA_core"/>
</dbReference>
<feature type="domain" description="AAA+ ATPase" evidence="15">
    <location>
        <begin position="397"/>
        <end position="548"/>
    </location>
</feature>
<dbReference type="Pfam" id="PF00004">
    <property type="entry name" value="AAA"/>
    <property type="match status" value="1"/>
</dbReference>
<dbReference type="PANTHER" id="PTHR23070">
    <property type="entry name" value="BCS1 AAA-TYPE ATPASE"/>
    <property type="match status" value="1"/>
</dbReference>
<dbReference type="InterPro" id="IPR050747">
    <property type="entry name" value="Mitochondrial_chaperone_BCS1"/>
</dbReference>
<keyword evidence="7 12" id="KW-0067">ATP-binding</keyword>
<evidence type="ECO:0000256" key="6">
    <source>
        <dbReference type="ARBA" id="ARBA00022801"/>
    </source>
</evidence>
<accession>A0AAW0CYR6</accession>
<dbReference type="GO" id="GO:0016887">
    <property type="term" value="F:ATP hydrolysis activity"/>
    <property type="evidence" value="ECO:0007669"/>
    <property type="project" value="InterPro"/>
</dbReference>
<evidence type="ECO:0000256" key="1">
    <source>
        <dbReference type="ARBA" id="ARBA00004434"/>
    </source>
</evidence>
<feature type="domain" description="BCS1 N-terminal" evidence="16">
    <location>
        <begin position="48"/>
        <end position="236"/>
    </location>
</feature>
<evidence type="ECO:0000256" key="10">
    <source>
        <dbReference type="ARBA" id="ARBA00023136"/>
    </source>
</evidence>